<evidence type="ECO:0000313" key="2">
    <source>
        <dbReference type="Proteomes" id="UP000266723"/>
    </source>
</evidence>
<gene>
    <name evidence="1" type="ORF">DY000_02031255</name>
</gene>
<dbReference type="Proteomes" id="UP000266723">
    <property type="component" value="Unassembled WGS sequence"/>
</dbReference>
<comment type="caution">
    <text evidence="1">The sequence shown here is derived from an EMBL/GenBank/DDBJ whole genome shotgun (WGS) entry which is preliminary data.</text>
</comment>
<accession>A0ABQ7DH59</accession>
<keyword evidence="2" id="KW-1185">Reference proteome</keyword>
<proteinExistence type="predicted"/>
<reference evidence="1 2" key="1">
    <citation type="journal article" date="2020" name="BMC Genomics">
        <title>Intraspecific diversification of the crop wild relative Brassica cretica Lam. using demographic model selection.</title>
        <authorList>
            <person name="Kioukis A."/>
            <person name="Michalopoulou V.A."/>
            <person name="Briers L."/>
            <person name="Pirintsos S."/>
            <person name="Studholme D.J."/>
            <person name="Pavlidis P."/>
            <person name="Sarris P.F."/>
        </authorList>
    </citation>
    <scope>NUCLEOTIDE SEQUENCE [LARGE SCALE GENOMIC DNA]</scope>
    <source>
        <strain evidence="2">cv. PFS-1207/04</strain>
    </source>
</reference>
<organism evidence="1 2">
    <name type="scientific">Brassica cretica</name>
    <name type="common">Mustard</name>
    <dbReference type="NCBI Taxonomy" id="69181"/>
    <lineage>
        <taxon>Eukaryota</taxon>
        <taxon>Viridiplantae</taxon>
        <taxon>Streptophyta</taxon>
        <taxon>Embryophyta</taxon>
        <taxon>Tracheophyta</taxon>
        <taxon>Spermatophyta</taxon>
        <taxon>Magnoliopsida</taxon>
        <taxon>eudicotyledons</taxon>
        <taxon>Gunneridae</taxon>
        <taxon>Pentapetalae</taxon>
        <taxon>rosids</taxon>
        <taxon>malvids</taxon>
        <taxon>Brassicales</taxon>
        <taxon>Brassicaceae</taxon>
        <taxon>Brassiceae</taxon>
        <taxon>Brassica</taxon>
    </lineage>
</organism>
<dbReference type="EMBL" id="QGKV02000649">
    <property type="protein sequence ID" value="KAF3576620.1"/>
    <property type="molecule type" value="Genomic_DNA"/>
</dbReference>
<protein>
    <submittedName>
        <fullName evidence="1">Uncharacterized protein</fullName>
    </submittedName>
</protein>
<sequence>MASSHVSSLSLSPHCYDLIALEISLIPHRHSLIARYLSLSSSPILHRPLLIVHSLLSLKVCRFRYNAIESSWALHRFWLSHAWTD</sequence>
<name>A0ABQ7DH59_BRACR</name>
<evidence type="ECO:0000313" key="1">
    <source>
        <dbReference type="EMBL" id="KAF3576620.1"/>
    </source>
</evidence>